<dbReference type="Gene3D" id="2.60.40.10">
    <property type="entry name" value="Immunoglobulins"/>
    <property type="match status" value="1"/>
</dbReference>
<organism evidence="8 9">
    <name type="scientific">Dicentrarchus labrax</name>
    <name type="common">European seabass</name>
    <name type="synonym">Morone labrax</name>
    <dbReference type="NCBI Taxonomy" id="13489"/>
    <lineage>
        <taxon>Eukaryota</taxon>
        <taxon>Metazoa</taxon>
        <taxon>Chordata</taxon>
        <taxon>Craniata</taxon>
        <taxon>Vertebrata</taxon>
        <taxon>Euteleostomi</taxon>
        <taxon>Actinopterygii</taxon>
        <taxon>Neopterygii</taxon>
        <taxon>Teleostei</taxon>
        <taxon>Neoteleostei</taxon>
        <taxon>Acanthomorphata</taxon>
        <taxon>Eupercaria</taxon>
        <taxon>Moronidae</taxon>
        <taxon>Dicentrarchus</taxon>
    </lineage>
</organism>
<dbReference type="PANTHER" id="PTHR24100:SF151">
    <property type="entry name" value="ICOS LIGAND"/>
    <property type="match status" value="1"/>
</dbReference>
<accession>A0A8P4FY45</accession>
<dbReference type="SMART" id="SM00406">
    <property type="entry name" value="IGv"/>
    <property type="match status" value="1"/>
</dbReference>
<protein>
    <recommendedName>
        <fullName evidence="7">Ig-like domain-containing protein</fullName>
    </recommendedName>
</protein>
<reference evidence="8" key="1">
    <citation type="submission" date="2025-08" db="UniProtKB">
        <authorList>
            <consortium name="Ensembl"/>
        </authorList>
    </citation>
    <scope>IDENTIFICATION</scope>
</reference>
<dbReference type="PROSITE" id="PS50835">
    <property type="entry name" value="IG_LIKE"/>
    <property type="match status" value="1"/>
</dbReference>
<dbReference type="GO" id="GO:0009897">
    <property type="term" value="C:external side of plasma membrane"/>
    <property type="evidence" value="ECO:0007669"/>
    <property type="project" value="TreeGrafter"/>
</dbReference>
<keyword evidence="2" id="KW-0732">Signal</keyword>
<evidence type="ECO:0000256" key="1">
    <source>
        <dbReference type="ARBA" id="ARBA00004370"/>
    </source>
</evidence>
<dbReference type="InterPro" id="IPR013106">
    <property type="entry name" value="Ig_V-set"/>
</dbReference>
<keyword evidence="5" id="KW-0325">Glycoprotein</keyword>
<dbReference type="GO" id="GO:0050852">
    <property type="term" value="P:T cell receptor signaling pathway"/>
    <property type="evidence" value="ECO:0007669"/>
    <property type="project" value="TreeGrafter"/>
</dbReference>
<evidence type="ECO:0000256" key="3">
    <source>
        <dbReference type="ARBA" id="ARBA00023136"/>
    </source>
</evidence>
<reference evidence="8" key="2">
    <citation type="submission" date="2025-09" db="UniProtKB">
        <authorList>
            <consortium name="Ensembl"/>
        </authorList>
    </citation>
    <scope>IDENTIFICATION</scope>
</reference>
<dbReference type="GO" id="GO:0005102">
    <property type="term" value="F:signaling receptor binding"/>
    <property type="evidence" value="ECO:0007669"/>
    <property type="project" value="TreeGrafter"/>
</dbReference>
<dbReference type="InterPro" id="IPR013783">
    <property type="entry name" value="Ig-like_fold"/>
</dbReference>
<dbReference type="GO" id="GO:0001817">
    <property type="term" value="P:regulation of cytokine production"/>
    <property type="evidence" value="ECO:0007669"/>
    <property type="project" value="TreeGrafter"/>
</dbReference>
<dbReference type="SUPFAM" id="SSF48726">
    <property type="entry name" value="Immunoglobulin"/>
    <property type="match status" value="1"/>
</dbReference>
<dbReference type="GO" id="GO:0050863">
    <property type="term" value="P:regulation of T cell activation"/>
    <property type="evidence" value="ECO:0007669"/>
    <property type="project" value="UniProtKB-ARBA"/>
</dbReference>
<evidence type="ECO:0000256" key="2">
    <source>
        <dbReference type="ARBA" id="ARBA00022729"/>
    </source>
</evidence>
<dbReference type="Proteomes" id="UP000694389">
    <property type="component" value="Unassembled WGS sequence"/>
</dbReference>
<dbReference type="FunFam" id="2.60.40.10:FF:000142">
    <property type="entry name" value="V-set domain-containing T-cell activation inhibitor 1"/>
    <property type="match status" value="1"/>
</dbReference>
<name>A0A8P4FY45_DICLA</name>
<dbReference type="PANTHER" id="PTHR24100">
    <property type="entry name" value="BUTYROPHILIN"/>
    <property type="match status" value="1"/>
</dbReference>
<dbReference type="InterPro" id="IPR007110">
    <property type="entry name" value="Ig-like_dom"/>
</dbReference>
<sequence>MLKRRLSLRGFQQFNVSTGKYSVTCRSQSVSAAEGDDVTLQCRLHPPVNLSAYTLDWSRVDLKEPREVHVYRSKGDDPTAQMDRYRDRTTLNHEELSRGIVTLLISSVQLSDSGLYKCYIPKLKSLCISFETVEEDQQSTTGPPEEDVAEPNNASKYIHFILSEIFWCENVLH</sequence>
<evidence type="ECO:0000256" key="4">
    <source>
        <dbReference type="ARBA" id="ARBA00023157"/>
    </source>
</evidence>
<evidence type="ECO:0000259" key="7">
    <source>
        <dbReference type="PROSITE" id="PS50835"/>
    </source>
</evidence>
<evidence type="ECO:0000313" key="9">
    <source>
        <dbReference type="Proteomes" id="UP000694389"/>
    </source>
</evidence>
<dbReference type="SMART" id="SM00409">
    <property type="entry name" value="IG"/>
    <property type="match status" value="1"/>
</dbReference>
<keyword evidence="4" id="KW-1015">Disulfide bond</keyword>
<evidence type="ECO:0000256" key="5">
    <source>
        <dbReference type="ARBA" id="ARBA00023180"/>
    </source>
</evidence>
<keyword evidence="3" id="KW-0472">Membrane</keyword>
<dbReference type="InterPro" id="IPR036179">
    <property type="entry name" value="Ig-like_dom_sf"/>
</dbReference>
<dbReference type="AlphaFoldDB" id="A0A8P4FY45"/>
<keyword evidence="9" id="KW-1185">Reference proteome</keyword>
<dbReference type="GeneTree" id="ENSGT01050000244843"/>
<evidence type="ECO:0000313" key="8">
    <source>
        <dbReference type="Ensembl" id="ENSDLAP00005066391.1"/>
    </source>
</evidence>
<keyword evidence="6" id="KW-0393">Immunoglobulin domain</keyword>
<evidence type="ECO:0000256" key="6">
    <source>
        <dbReference type="ARBA" id="ARBA00023319"/>
    </source>
</evidence>
<dbReference type="InterPro" id="IPR003599">
    <property type="entry name" value="Ig_sub"/>
</dbReference>
<dbReference type="Pfam" id="PF07686">
    <property type="entry name" value="V-set"/>
    <property type="match status" value="1"/>
</dbReference>
<dbReference type="Ensembl" id="ENSDLAT00005078914.1">
    <property type="protein sequence ID" value="ENSDLAP00005066391.1"/>
    <property type="gene ID" value="ENSDLAG00005030366.1"/>
</dbReference>
<dbReference type="GO" id="GO:1903037">
    <property type="term" value="P:regulation of leukocyte cell-cell adhesion"/>
    <property type="evidence" value="ECO:0007669"/>
    <property type="project" value="UniProtKB-ARBA"/>
</dbReference>
<comment type="subcellular location">
    <subcellularLocation>
        <location evidence="1">Membrane</location>
    </subcellularLocation>
</comment>
<feature type="domain" description="Ig-like" evidence="7">
    <location>
        <begin position="19"/>
        <end position="129"/>
    </location>
</feature>
<proteinExistence type="predicted"/>
<dbReference type="InterPro" id="IPR050504">
    <property type="entry name" value="IgSF_BTN/MOG"/>
</dbReference>